<feature type="chain" id="PRO_5041404638" evidence="1">
    <location>
        <begin position="18"/>
        <end position="75"/>
    </location>
</feature>
<protein>
    <submittedName>
        <fullName evidence="2">Uncharacterized protein</fullName>
    </submittedName>
</protein>
<proteinExistence type="predicted"/>
<organism evidence="2 3">
    <name type="scientific">Cercophora newfieldiana</name>
    <dbReference type="NCBI Taxonomy" id="92897"/>
    <lineage>
        <taxon>Eukaryota</taxon>
        <taxon>Fungi</taxon>
        <taxon>Dikarya</taxon>
        <taxon>Ascomycota</taxon>
        <taxon>Pezizomycotina</taxon>
        <taxon>Sordariomycetes</taxon>
        <taxon>Sordariomycetidae</taxon>
        <taxon>Sordariales</taxon>
        <taxon>Lasiosphaeriaceae</taxon>
        <taxon>Cercophora</taxon>
    </lineage>
</organism>
<evidence type="ECO:0000313" key="2">
    <source>
        <dbReference type="EMBL" id="KAK0641965.1"/>
    </source>
</evidence>
<evidence type="ECO:0000313" key="3">
    <source>
        <dbReference type="Proteomes" id="UP001174936"/>
    </source>
</evidence>
<reference evidence="2" key="1">
    <citation type="submission" date="2023-06" db="EMBL/GenBank/DDBJ databases">
        <title>Genome-scale phylogeny and comparative genomics of the fungal order Sordariales.</title>
        <authorList>
            <consortium name="Lawrence Berkeley National Laboratory"/>
            <person name="Hensen N."/>
            <person name="Bonometti L."/>
            <person name="Westerberg I."/>
            <person name="Brannstrom I.O."/>
            <person name="Guillou S."/>
            <person name="Cros-Aarteil S."/>
            <person name="Calhoun S."/>
            <person name="Haridas S."/>
            <person name="Kuo A."/>
            <person name="Mondo S."/>
            <person name="Pangilinan J."/>
            <person name="Riley R."/>
            <person name="Labutti K."/>
            <person name="Andreopoulos B."/>
            <person name="Lipzen A."/>
            <person name="Chen C."/>
            <person name="Yanf M."/>
            <person name="Daum C."/>
            <person name="Ng V."/>
            <person name="Clum A."/>
            <person name="Steindorff A."/>
            <person name="Ohm R."/>
            <person name="Martin F."/>
            <person name="Silar P."/>
            <person name="Natvig D."/>
            <person name="Lalanne C."/>
            <person name="Gautier V."/>
            <person name="Ament-Velasquez S.L."/>
            <person name="Kruys A."/>
            <person name="Hutchinson M.I."/>
            <person name="Powell A.J."/>
            <person name="Barry K."/>
            <person name="Miller A.N."/>
            <person name="Grigoriev I.V."/>
            <person name="Debuchy R."/>
            <person name="Gladieux P."/>
            <person name="Thoren M.H."/>
            <person name="Johannesson H."/>
        </authorList>
    </citation>
    <scope>NUCLEOTIDE SEQUENCE</scope>
    <source>
        <strain evidence="2">SMH2532-1</strain>
    </source>
</reference>
<feature type="signal peptide" evidence="1">
    <location>
        <begin position="1"/>
        <end position="17"/>
    </location>
</feature>
<gene>
    <name evidence="2" type="ORF">B0T16DRAFT_420782</name>
</gene>
<sequence>MMLLLSSFGGAFAVVRAPSVIGREQWGVARAPSGNVKLWGFQLVNGFWRVSPNPDAEVGTTLRRDQVLIGTVSSG</sequence>
<accession>A0AA39XY80</accession>
<dbReference type="EMBL" id="JAULSV010000006">
    <property type="protein sequence ID" value="KAK0641965.1"/>
    <property type="molecule type" value="Genomic_DNA"/>
</dbReference>
<dbReference type="Proteomes" id="UP001174936">
    <property type="component" value="Unassembled WGS sequence"/>
</dbReference>
<keyword evidence="1" id="KW-0732">Signal</keyword>
<keyword evidence="3" id="KW-1185">Reference proteome</keyword>
<evidence type="ECO:0000256" key="1">
    <source>
        <dbReference type="SAM" id="SignalP"/>
    </source>
</evidence>
<name>A0AA39XY80_9PEZI</name>
<dbReference type="AlphaFoldDB" id="A0AA39XY80"/>
<comment type="caution">
    <text evidence="2">The sequence shown here is derived from an EMBL/GenBank/DDBJ whole genome shotgun (WGS) entry which is preliminary data.</text>
</comment>